<comment type="subcellular location">
    <subcellularLocation>
        <location evidence="1">Cell membrane</location>
        <topology evidence="1">Multi-pass membrane protein</topology>
    </subcellularLocation>
</comment>
<feature type="transmembrane region" description="Helical" evidence="6">
    <location>
        <begin position="67"/>
        <end position="87"/>
    </location>
</feature>
<name>A0A239MGL0_9RHOB</name>
<dbReference type="Pfam" id="PF01943">
    <property type="entry name" value="Polysacc_synt"/>
    <property type="match status" value="1"/>
</dbReference>
<evidence type="ECO:0000313" key="7">
    <source>
        <dbReference type="EMBL" id="SNT41252.1"/>
    </source>
</evidence>
<dbReference type="RefSeq" id="WP_176443004.1">
    <property type="nucleotide sequence ID" value="NZ_FZOY01000018.1"/>
</dbReference>
<dbReference type="EMBL" id="FZOY01000018">
    <property type="protein sequence ID" value="SNT41252.1"/>
    <property type="molecule type" value="Genomic_DNA"/>
</dbReference>
<gene>
    <name evidence="7" type="ORF">SAMN05421757_11817</name>
</gene>
<feature type="transmembrane region" description="Helical" evidence="6">
    <location>
        <begin position="167"/>
        <end position="185"/>
    </location>
</feature>
<feature type="transmembrane region" description="Helical" evidence="6">
    <location>
        <begin position="402"/>
        <end position="424"/>
    </location>
</feature>
<organism evidence="7 8">
    <name type="scientific">Tropicimonas sediminicola</name>
    <dbReference type="NCBI Taxonomy" id="1031541"/>
    <lineage>
        <taxon>Bacteria</taxon>
        <taxon>Pseudomonadati</taxon>
        <taxon>Pseudomonadota</taxon>
        <taxon>Alphaproteobacteria</taxon>
        <taxon>Rhodobacterales</taxon>
        <taxon>Roseobacteraceae</taxon>
        <taxon>Tropicimonas</taxon>
    </lineage>
</organism>
<dbReference type="PANTHER" id="PTHR30250">
    <property type="entry name" value="PST FAMILY PREDICTED COLANIC ACID TRANSPORTER"/>
    <property type="match status" value="1"/>
</dbReference>
<evidence type="ECO:0000256" key="5">
    <source>
        <dbReference type="ARBA" id="ARBA00023136"/>
    </source>
</evidence>
<reference evidence="7 8" key="1">
    <citation type="submission" date="2017-06" db="EMBL/GenBank/DDBJ databases">
        <authorList>
            <person name="Kim H.J."/>
            <person name="Triplett B.A."/>
        </authorList>
    </citation>
    <scope>NUCLEOTIDE SEQUENCE [LARGE SCALE GENOMIC DNA]</scope>
    <source>
        <strain evidence="7 8">DSM 29339</strain>
    </source>
</reference>
<evidence type="ECO:0000256" key="3">
    <source>
        <dbReference type="ARBA" id="ARBA00022692"/>
    </source>
</evidence>
<evidence type="ECO:0000256" key="4">
    <source>
        <dbReference type="ARBA" id="ARBA00022989"/>
    </source>
</evidence>
<feature type="transmembrane region" description="Helical" evidence="6">
    <location>
        <begin position="378"/>
        <end position="396"/>
    </location>
</feature>
<feature type="transmembrane region" description="Helical" evidence="6">
    <location>
        <begin position="436"/>
        <end position="454"/>
    </location>
</feature>
<feature type="transmembrane region" description="Helical" evidence="6">
    <location>
        <begin position="191"/>
        <end position="211"/>
    </location>
</feature>
<keyword evidence="8" id="KW-1185">Reference proteome</keyword>
<dbReference type="InterPro" id="IPR002797">
    <property type="entry name" value="Polysacc_synth"/>
</dbReference>
<feature type="transmembrane region" description="Helical" evidence="6">
    <location>
        <begin position="349"/>
        <end position="371"/>
    </location>
</feature>
<dbReference type="PANTHER" id="PTHR30250:SF11">
    <property type="entry name" value="O-ANTIGEN TRANSPORTER-RELATED"/>
    <property type="match status" value="1"/>
</dbReference>
<feature type="transmembrane region" description="Helical" evidence="6">
    <location>
        <begin position="31"/>
        <end position="52"/>
    </location>
</feature>
<feature type="transmembrane region" description="Helical" evidence="6">
    <location>
        <begin position="307"/>
        <end position="329"/>
    </location>
</feature>
<evidence type="ECO:0000256" key="1">
    <source>
        <dbReference type="ARBA" id="ARBA00004651"/>
    </source>
</evidence>
<proteinExistence type="predicted"/>
<keyword evidence="2" id="KW-1003">Cell membrane</keyword>
<dbReference type="AlphaFoldDB" id="A0A239MGL0"/>
<keyword evidence="4 6" id="KW-1133">Transmembrane helix</keyword>
<evidence type="ECO:0000256" key="6">
    <source>
        <dbReference type="SAM" id="Phobius"/>
    </source>
</evidence>
<keyword evidence="5 6" id="KW-0472">Membrane</keyword>
<protein>
    <submittedName>
        <fullName evidence="7">Membrane protein involved in the export of O-antigen and teichoic acid</fullName>
    </submittedName>
</protein>
<dbReference type="InterPro" id="IPR050833">
    <property type="entry name" value="Poly_Biosynth_Transport"/>
</dbReference>
<dbReference type="GO" id="GO:0005886">
    <property type="term" value="C:plasma membrane"/>
    <property type="evidence" value="ECO:0007669"/>
    <property type="project" value="UniProtKB-SubCell"/>
</dbReference>
<feature type="transmembrane region" description="Helical" evidence="6">
    <location>
        <begin position="99"/>
        <end position="124"/>
    </location>
</feature>
<dbReference type="Proteomes" id="UP000198426">
    <property type="component" value="Unassembled WGS sequence"/>
</dbReference>
<accession>A0A239MGL0</accession>
<evidence type="ECO:0000313" key="8">
    <source>
        <dbReference type="Proteomes" id="UP000198426"/>
    </source>
</evidence>
<keyword evidence="3 6" id="KW-0812">Transmembrane</keyword>
<evidence type="ECO:0000256" key="2">
    <source>
        <dbReference type="ARBA" id="ARBA00022475"/>
    </source>
</evidence>
<sequence length="499" mass="52724">MATTGMTETPAPGAKAEPAPSVLNPSVAKNMAMVVAGKVVAVIAGIAVTVLTTRHLGPEDYGRYREVLNYVIFGSVLVDLGLYMTLLRELGKPGSHARYFGAAMALRLVATGAALFLAAVAGLFLLDDPVVRTGMFVGALYFTVYQASELLIAVFQRHLRQDRQVMAEMAGSAALIALTVLAVALDGGAVAMLAALVGSAALTLALAWRWAALLEPFRLVADPAIWRNLVIEGLPFAGSRILLIVILRGDMLVMAVTQSSRALGLYGIPTKVFEIVTSMPPRFSGLLMSNFTEAAARRDFARLSRDVGEVVSVMLWFGAGVVITTTVFAEEIVVLIGGSGFADARAAMVLIGPAMALSAITSIFRFALAAVERQRQLLLLDGAAAIVAFGLFWLLIPIHSGAGAAVARTLVEAFILCGVAVMAYRAGIRMPLARKLAGAALAGVLGAGAMYELSEVTGQWWLGFLLGGLVYCVIALLVGLLPGRRILSWLRARLARTRV</sequence>
<feature type="transmembrane region" description="Helical" evidence="6">
    <location>
        <begin position="460"/>
        <end position="481"/>
    </location>
</feature>
<feature type="transmembrane region" description="Helical" evidence="6">
    <location>
        <begin position="136"/>
        <end position="155"/>
    </location>
</feature>